<dbReference type="AlphaFoldDB" id="A0A9W6UXN8"/>
<organism evidence="1 2">
    <name type="scientific">Kitasatospora phosalacinea</name>
    <dbReference type="NCBI Taxonomy" id="2065"/>
    <lineage>
        <taxon>Bacteria</taxon>
        <taxon>Bacillati</taxon>
        <taxon>Actinomycetota</taxon>
        <taxon>Actinomycetes</taxon>
        <taxon>Kitasatosporales</taxon>
        <taxon>Streptomycetaceae</taxon>
        <taxon>Kitasatospora</taxon>
    </lineage>
</organism>
<dbReference type="Proteomes" id="UP001165041">
    <property type="component" value="Unassembled WGS sequence"/>
</dbReference>
<comment type="caution">
    <text evidence="1">The sequence shown here is derived from an EMBL/GenBank/DDBJ whole genome shotgun (WGS) entry which is preliminary data.</text>
</comment>
<proteinExistence type="predicted"/>
<evidence type="ECO:0000313" key="2">
    <source>
        <dbReference type="Proteomes" id="UP001165041"/>
    </source>
</evidence>
<dbReference type="EMBL" id="BSSA01000001">
    <property type="protein sequence ID" value="GLW67861.1"/>
    <property type="molecule type" value="Genomic_DNA"/>
</dbReference>
<gene>
    <name evidence="1" type="ORF">Kpho02_01600</name>
</gene>
<sequence>MATTRHAGPIPGIMSDDLLEPLGLGPLESALHLRVPAAPRSASARPAESVDAAPSALRTALHRLVPPDW</sequence>
<reference evidence="1" key="1">
    <citation type="submission" date="2023-02" db="EMBL/GenBank/DDBJ databases">
        <title>Kitasatospora phosalacinea NBRC 14627.</title>
        <authorList>
            <person name="Ichikawa N."/>
            <person name="Sato H."/>
            <person name="Tonouchi N."/>
        </authorList>
    </citation>
    <scope>NUCLEOTIDE SEQUENCE</scope>
    <source>
        <strain evidence="1">NBRC 14627</strain>
    </source>
</reference>
<name>A0A9W6UXN8_9ACTN</name>
<protein>
    <submittedName>
        <fullName evidence="1">Uncharacterized protein</fullName>
    </submittedName>
</protein>
<accession>A0A9W6UXN8</accession>
<evidence type="ECO:0000313" key="1">
    <source>
        <dbReference type="EMBL" id="GLW67861.1"/>
    </source>
</evidence>